<dbReference type="SUPFAM" id="SSF52467">
    <property type="entry name" value="DHS-like NAD/FAD-binding domain"/>
    <property type="match status" value="1"/>
</dbReference>
<keyword evidence="2" id="KW-0479">Metal-binding</keyword>
<dbReference type="InterPro" id="IPR029035">
    <property type="entry name" value="DHS-like_NAD/FAD-binding_dom"/>
</dbReference>
<organism evidence="7 8">
    <name type="scientific">Parelaphostrongylus tenuis</name>
    <name type="common">Meningeal worm</name>
    <dbReference type="NCBI Taxonomy" id="148309"/>
    <lineage>
        <taxon>Eukaryota</taxon>
        <taxon>Metazoa</taxon>
        <taxon>Ecdysozoa</taxon>
        <taxon>Nematoda</taxon>
        <taxon>Chromadorea</taxon>
        <taxon>Rhabditida</taxon>
        <taxon>Rhabditina</taxon>
        <taxon>Rhabditomorpha</taxon>
        <taxon>Strongyloidea</taxon>
        <taxon>Metastrongylidae</taxon>
        <taxon>Parelaphostrongylus</taxon>
    </lineage>
</organism>
<evidence type="ECO:0000259" key="6">
    <source>
        <dbReference type="Pfam" id="PF00205"/>
    </source>
</evidence>
<gene>
    <name evidence="7" type="ORF">KIN20_011498</name>
</gene>
<name>A0AAD5QJQ6_PARTN</name>
<dbReference type="InterPro" id="IPR045025">
    <property type="entry name" value="HACL1-like"/>
</dbReference>
<dbReference type="Pfam" id="PF00205">
    <property type="entry name" value="TPP_enzyme_M"/>
    <property type="match status" value="1"/>
</dbReference>
<dbReference type="PANTHER" id="PTHR43710:SF2">
    <property type="entry name" value="2-HYDROXYACYL-COA LYASE 1"/>
    <property type="match status" value="1"/>
</dbReference>
<keyword evidence="3" id="KW-0460">Magnesium</keyword>
<dbReference type="GO" id="GO:0001561">
    <property type="term" value="P:fatty acid alpha-oxidation"/>
    <property type="evidence" value="ECO:0007669"/>
    <property type="project" value="TreeGrafter"/>
</dbReference>
<accession>A0AAD5QJQ6</accession>
<dbReference type="AlphaFoldDB" id="A0AAD5QJQ6"/>
<evidence type="ECO:0000256" key="4">
    <source>
        <dbReference type="ARBA" id="ARBA00023052"/>
    </source>
</evidence>
<keyword evidence="5" id="KW-0456">Lyase</keyword>
<comment type="caution">
    <text evidence="7">The sequence shown here is derived from an EMBL/GenBank/DDBJ whole genome shotgun (WGS) entry which is preliminary data.</text>
</comment>
<dbReference type="GO" id="GO:0005777">
    <property type="term" value="C:peroxisome"/>
    <property type="evidence" value="ECO:0007669"/>
    <property type="project" value="TreeGrafter"/>
</dbReference>
<evidence type="ECO:0000256" key="1">
    <source>
        <dbReference type="ARBA" id="ARBA00001964"/>
    </source>
</evidence>
<evidence type="ECO:0000256" key="2">
    <source>
        <dbReference type="ARBA" id="ARBA00022723"/>
    </source>
</evidence>
<dbReference type="GO" id="GO:0030976">
    <property type="term" value="F:thiamine pyrophosphate binding"/>
    <property type="evidence" value="ECO:0007669"/>
    <property type="project" value="InterPro"/>
</dbReference>
<evidence type="ECO:0000313" key="8">
    <source>
        <dbReference type="Proteomes" id="UP001196413"/>
    </source>
</evidence>
<sequence>MVQQFSTKSGLPWLSTPGGKGICTDTHPRSVAPARSFALGESDSVLLIGARLNWMLHFGQSPRFSPNVKIIQIDISPEEFHQNVPTTVALLGDVGETLDLMILRLGDWRFPEHSKWMTELRENIDKNRAVVEQMAAHHSIPLNYYATYTPVMFQSCKTCSPLILGMKNM</sequence>
<dbReference type="PANTHER" id="PTHR43710">
    <property type="entry name" value="2-HYDROXYACYL-COA LYASE"/>
    <property type="match status" value="1"/>
</dbReference>
<dbReference type="GO" id="GO:0016829">
    <property type="term" value="F:lyase activity"/>
    <property type="evidence" value="ECO:0007669"/>
    <property type="project" value="UniProtKB-KW"/>
</dbReference>
<dbReference type="Gene3D" id="3.40.50.1220">
    <property type="entry name" value="TPP-binding domain"/>
    <property type="match status" value="1"/>
</dbReference>
<dbReference type="EMBL" id="JAHQIW010002112">
    <property type="protein sequence ID" value="KAJ1354523.1"/>
    <property type="molecule type" value="Genomic_DNA"/>
</dbReference>
<evidence type="ECO:0000256" key="5">
    <source>
        <dbReference type="ARBA" id="ARBA00023239"/>
    </source>
</evidence>
<dbReference type="Proteomes" id="UP001196413">
    <property type="component" value="Unassembled WGS sequence"/>
</dbReference>
<dbReference type="InterPro" id="IPR012000">
    <property type="entry name" value="Thiamin_PyroP_enz_cen_dom"/>
</dbReference>
<reference evidence="7" key="1">
    <citation type="submission" date="2021-06" db="EMBL/GenBank/DDBJ databases">
        <title>Parelaphostrongylus tenuis whole genome reference sequence.</title>
        <authorList>
            <person name="Garwood T.J."/>
            <person name="Larsen P.A."/>
            <person name="Fountain-Jones N.M."/>
            <person name="Garbe J.R."/>
            <person name="Macchietto M.G."/>
            <person name="Kania S.A."/>
            <person name="Gerhold R.W."/>
            <person name="Richards J.E."/>
            <person name="Wolf T.M."/>
        </authorList>
    </citation>
    <scope>NUCLEOTIDE SEQUENCE</scope>
    <source>
        <strain evidence="7">MNPRO001-30</strain>
        <tissue evidence="7">Meninges</tissue>
    </source>
</reference>
<proteinExistence type="predicted"/>
<evidence type="ECO:0000256" key="3">
    <source>
        <dbReference type="ARBA" id="ARBA00022842"/>
    </source>
</evidence>
<feature type="domain" description="Thiamine pyrophosphate enzyme central" evidence="6">
    <location>
        <begin position="2"/>
        <end position="99"/>
    </location>
</feature>
<comment type="cofactor">
    <cofactor evidence="1">
        <name>thiamine diphosphate</name>
        <dbReference type="ChEBI" id="CHEBI:58937"/>
    </cofactor>
</comment>
<evidence type="ECO:0000313" key="7">
    <source>
        <dbReference type="EMBL" id="KAJ1354523.1"/>
    </source>
</evidence>
<protein>
    <recommendedName>
        <fullName evidence="6">Thiamine pyrophosphate enzyme central domain-containing protein</fullName>
    </recommendedName>
</protein>
<dbReference type="GO" id="GO:0000287">
    <property type="term" value="F:magnesium ion binding"/>
    <property type="evidence" value="ECO:0007669"/>
    <property type="project" value="InterPro"/>
</dbReference>
<keyword evidence="4" id="KW-0786">Thiamine pyrophosphate</keyword>
<keyword evidence="8" id="KW-1185">Reference proteome</keyword>